<proteinExistence type="inferred from homology"/>
<protein>
    <recommendedName>
        <fullName evidence="6">Hydrophobin</fullName>
    </recommendedName>
</protein>
<evidence type="ECO:0000256" key="4">
    <source>
        <dbReference type="ARBA" id="ARBA00022525"/>
    </source>
</evidence>
<dbReference type="STRING" id="765257.A0A0C9YGJ1"/>
<feature type="signal peptide" evidence="6">
    <location>
        <begin position="1"/>
        <end position="21"/>
    </location>
</feature>
<evidence type="ECO:0000256" key="5">
    <source>
        <dbReference type="ARBA" id="ARBA00023157"/>
    </source>
</evidence>
<organism evidence="7 8">
    <name type="scientific">Pisolithus microcarpus 441</name>
    <dbReference type="NCBI Taxonomy" id="765257"/>
    <lineage>
        <taxon>Eukaryota</taxon>
        <taxon>Fungi</taxon>
        <taxon>Dikarya</taxon>
        <taxon>Basidiomycota</taxon>
        <taxon>Agaricomycotina</taxon>
        <taxon>Agaricomycetes</taxon>
        <taxon>Agaricomycetidae</taxon>
        <taxon>Boletales</taxon>
        <taxon>Sclerodermatineae</taxon>
        <taxon>Pisolithaceae</taxon>
        <taxon>Pisolithus</taxon>
    </lineage>
</organism>
<gene>
    <name evidence="7" type="ORF">PISMIDRAFT_25241</name>
</gene>
<dbReference type="OrthoDB" id="2664732at2759"/>
<comment type="subcellular location">
    <subcellularLocation>
        <location evidence="1 6">Secreted</location>
        <location evidence="1 6">Cell wall</location>
    </subcellularLocation>
</comment>
<evidence type="ECO:0000256" key="3">
    <source>
        <dbReference type="ARBA" id="ARBA00022512"/>
    </source>
</evidence>
<evidence type="ECO:0000256" key="1">
    <source>
        <dbReference type="ARBA" id="ARBA00004191"/>
    </source>
</evidence>
<evidence type="ECO:0000313" key="8">
    <source>
        <dbReference type="Proteomes" id="UP000054018"/>
    </source>
</evidence>
<dbReference type="Pfam" id="PF01185">
    <property type="entry name" value="Hydrophobin"/>
    <property type="match status" value="1"/>
</dbReference>
<accession>A0A0C9YGJ1</accession>
<name>A0A0C9YGJ1_9AGAM</name>
<keyword evidence="5 6" id="KW-1015">Disulfide bond</keyword>
<keyword evidence="8" id="KW-1185">Reference proteome</keyword>
<dbReference type="SMART" id="SM00075">
    <property type="entry name" value="HYDRO"/>
    <property type="match status" value="1"/>
</dbReference>
<dbReference type="InterPro" id="IPR001338">
    <property type="entry name" value="Class_I_Hydrophobin"/>
</dbReference>
<dbReference type="AlphaFoldDB" id="A0A0C9YGJ1"/>
<feature type="chain" id="PRO_5013987543" description="Hydrophobin" evidence="6">
    <location>
        <begin position="22"/>
        <end position="129"/>
    </location>
</feature>
<comment type="similarity">
    <text evidence="2 6">Belongs to the fungal hydrophobin family.</text>
</comment>
<reference evidence="8" key="2">
    <citation type="submission" date="2015-01" db="EMBL/GenBank/DDBJ databases">
        <title>Evolutionary Origins and Diversification of the Mycorrhizal Mutualists.</title>
        <authorList>
            <consortium name="DOE Joint Genome Institute"/>
            <consortium name="Mycorrhizal Genomics Consortium"/>
            <person name="Kohler A."/>
            <person name="Kuo A."/>
            <person name="Nagy L.G."/>
            <person name="Floudas D."/>
            <person name="Copeland A."/>
            <person name="Barry K.W."/>
            <person name="Cichocki N."/>
            <person name="Veneault-Fourrey C."/>
            <person name="LaButti K."/>
            <person name="Lindquist E.A."/>
            <person name="Lipzen A."/>
            <person name="Lundell T."/>
            <person name="Morin E."/>
            <person name="Murat C."/>
            <person name="Riley R."/>
            <person name="Ohm R."/>
            <person name="Sun H."/>
            <person name="Tunlid A."/>
            <person name="Henrissat B."/>
            <person name="Grigoriev I.V."/>
            <person name="Hibbett D.S."/>
            <person name="Martin F."/>
        </authorList>
    </citation>
    <scope>NUCLEOTIDE SEQUENCE [LARGE SCALE GENOMIC DNA]</scope>
    <source>
        <strain evidence="8">441</strain>
    </source>
</reference>
<evidence type="ECO:0000256" key="6">
    <source>
        <dbReference type="RuleBase" id="RU365009"/>
    </source>
</evidence>
<dbReference type="Proteomes" id="UP000054018">
    <property type="component" value="Unassembled WGS sequence"/>
</dbReference>
<keyword evidence="3 6" id="KW-0134">Cell wall</keyword>
<dbReference type="GO" id="GO:0005199">
    <property type="term" value="F:structural constituent of cell wall"/>
    <property type="evidence" value="ECO:0007669"/>
    <property type="project" value="InterPro"/>
</dbReference>
<keyword evidence="4 6" id="KW-0964">Secreted</keyword>
<evidence type="ECO:0000313" key="7">
    <source>
        <dbReference type="EMBL" id="KIK15786.1"/>
    </source>
</evidence>
<dbReference type="CDD" id="cd23507">
    <property type="entry name" value="hydrophobin_I"/>
    <property type="match status" value="1"/>
</dbReference>
<reference evidence="7 8" key="1">
    <citation type="submission" date="2014-04" db="EMBL/GenBank/DDBJ databases">
        <authorList>
            <consortium name="DOE Joint Genome Institute"/>
            <person name="Kuo A."/>
            <person name="Kohler A."/>
            <person name="Costa M.D."/>
            <person name="Nagy L.G."/>
            <person name="Floudas D."/>
            <person name="Copeland A."/>
            <person name="Barry K.W."/>
            <person name="Cichocki N."/>
            <person name="Veneault-Fourrey C."/>
            <person name="LaButti K."/>
            <person name="Lindquist E.A."/>
            <person name="Lipzen A."/>
            <person name="Lundell T."/>
            <person name="Morin E."/>
            <person name="Murat C."/>
            <person name="Sun H."/>
            <person name="Tunlid A."/>
            <person name="Henrissat B."/>
            <person name="Grigoriev I.V."/>
            <person name="Hibbett D.S."/>
            <person name="Martin F."/>
            <person name="Nordberg H.P."/>
            <person name="Cantor M.N."/>
            <person name="Hua S.X."/>
        </authorList>
    </citation>
    <scope>NUCLEOTIDE SEQUENCE [LARGE SCALE GENOMIC DNA]</scope>
    <source>
        <strain evidence="7 8">441</strain>
    </source>
</reference>
<dbReference type="HOGENOM" id="CLU_105134_0_0_1"/>
<dbReference type="GO" id="GO:0009277">
    <property type="term" value="C:fungal-type cell wall"/>
    <property type="evidence" value="ECO:0007669"/>
    <property type="project" value="InterPro"/>
</dbReference>
<keyword evidence="6" id="KW-0732">Signal</keyword>
<dbReference type="EMBL" id="KN833878">
    <property type="protein sequence ID" value="KIK15786.1"/>
    <property type="molecule type" value="Genomic_DNA"/>
</dbReference>
<evidence type="ECO:0000256" key="2">
    <source>
        <dbReference type="ARBA" id="ARBA00010446"/>
    </source>
</evidence>
<sequence length="129" mass="13103">MYLRASAFLFPVYALASLAAASPGAIDARGGGSSCTSGTELCCTATYPVRVMALLRHPTLGTDELHGQADSTGVAAIQALLGFTVNPVIGPLLAVGCDIYVGSCSAQTVCCEGSQDNNLVYVGCNNIAL</sequence>